<dbReference type="InterPro" id="IPR018989">
    <property type="entry name" value="DUF2001"/>
</dbReference>
<organism evidence="1 2">
    <name type="scientific">Paenibacillus larvae subsp. pulvifaciens</name>
    <dbReference type="NCBI Taxonomy" id="1477"/>
    <lineage>
        <taxon>Bacteria</taxon>
        <taxon>Bacillati</taxon>
        <taxon>Bacillota</taxon>
        <taxon>Bacilli</taxon>
        <taxon>Bacillales</taxon>
        <taxon>Paenibacillaceae</taxon>
        <taxon>Paenibacillus</taxon>
    </lineage>
</organism>
<dbReference type="Pfam" id="PF09393">
    <property type="entry name" value="DUF2001"/>
    <property type="match status" value="1"/>
</dbReference>
<sequence>MSWMKAADAISGQEGRAYATIKGRAEEMFYVKSIEVTAKKNKKEIRTLGKRGDQHKANGWSGEGKMTIYYVTTLFRQLMLDYIKTGKDTYFDIMITNDDPTSEIGAQTVILKNVNLDEVIMAKLDVDGEALDEEVSFTFDDVDIIDSSKKPTLY</sequence>
<dbReference type="Proteomes" id="UP000192727">
    <property type="component" value="Chromosome"/>
</dbReference>
<reference evidence="1 2" key="1">
    <citation type="submission" date="2017-03" db="EMBL/GenBank/DDBJ databases">
        <title>Paenibacillus larvae genome sequencing.</title>
        <authorList>
            <person name="Dingman D.W."/>
        </authorList>
    </citation>
    <scope>NUCLEOTIDE SEQUENCE [LARGE SCALE GENOMIC DNA]</scope>
    <source>
        <strain evidence="1 2">SAG 10367</strain>
    </source>
</reference>
<dbReference type="Gene3D" id="2.30.110.40">
    <property type="entry name" value="Phage tail tube protein"/>
    <property type="match status" value="1"/>
</dbReference>
<protein>
    <submittedName>
        <fullName evidence="1">Phage portal protein</fullName>
    </submittedName>
</protein>
<gene>
    <name evidence="1" type="ORF">B7C51_00875</name>
</gene>
<dbReference type="EMBL" id="CP020557">
    <property type="protein sequence ID" value="ARF66664.1"/>
    <property type="molecule type" value="Genomic_DNA"/>
</dbReference>
<dbReference type="RefSeq" id="WP_083038141.1">
    <property type="nucleotide sequence ID" value="NZ_CP020557.1"/>
</dbReference>
<evidence type="ECO:0000313" key="2">
    <source>
        <dbReference type="Proteomes" id="UP000192727"/>
    </source>
</evidence>
<evidence type="ECO:0000313" key="1">
    <source>
        <dbReference type="EMBL" id="ARF66664.1"/>
    </source>
</evidence>
<name>A0A1V0UNC2_9BACL</name>
<dbReference type="AlphaFoldDB" id="A0A1V0UNC2"/>
<accession>A0A1V0UNC2</accession>
<dbReference type="SUPFAM" id="SSF69279">
    <property type="entry name" value="Phage tail proteins"/>
    <property type="match status" value="1"/>
</dbReference>
<dbReference type="InterPro" id="IPR038628">
    <property type="entry name" value="XkdM-like_sf"/>
</dbReference>
<proteinExistence type="predicted"/>